<dbReference type="AlphaFoldDB" id="A0A1X6MYW7"/>
<reference evidence="1 2" key="1">
    <citation type="submission" date="2017-04" db="EMBL/GenBank/DDBJ databases">
        <title>Genome Sequence of the Model Brown-Rot Fungus Postia placenta SB12.</title>
        <authorList>
            <consortium name="DOE Joint Genome Institute"/>
            <person name="Gaskell J."/>
            <person name="Kersten P."/>
            <person name="Larrondo L.F."/>
            <person name="Canessa P."/>
            <person name="Martinez D."/>
            <person name="Hibbett D."/>
            <person name="Schmoll M."/>
            <person name="Kubicek C.P."/>
            <person name="Martinez A.T."/>
            <person name="Yadav J."/>
            <person name="Master E."/>
            <person name="Magnuson J.K."/>
            <person name="James T."/>
            <person name="Yaver D."/>
            <person name="Berka R."/>
            <person name="Labutti K."/>
            <person name="Lipzen A."/>
            <person name="Aerts A."/>
            <person name="Barry K."/>
            <person name="Henrissat B."/>
            <person name="Blanchette R."/>
            <person name="Grigoriev I."/>
            <person name="Cullen D."/>
        </authorList>
    </citation>
    <scope>NUCLEOTIDE SEQUENCE [LARGE SCALE GENOMIC DNA]</scope>
    <source>
        <strain evidence="1 2">MAD-698-R-SB12</strain>
    </source>
</reference>
<dbReference type="OrthoDB" id="10269105at2759"/>
<evidence type="ECO:0000313" key="2">
    <source>
        <dbReference type="Proteomes" id="UP000194127"/>
    </source>
</evidence>
<dbReference type="RefSeq" id="XP_024338341.1">
    <property type="nucleotide sequence ID" value="XM_024485698.1"/>
</dbReference>
<dbReference type="EMBL" id="KZ110598">
    <property type="protein sequence ID" value="OSX61547.1"/>
    <property type="molecule type" value="Genomic_DNA"/>
</dbReference>
<evidence type="ECO:0000313" key="1">
    <source>
        <dbReference type="EMBL" id="OSX61547.1"/>
    </source>
</evidence>
<keyword evidence="2" id="KW-1185">Reference proteome</keyword>
<organism evidence="1 2">
    <name type="scientific">Postia placenta MAD-698-R-SB12</name>
    <dbReference type="NCBI Taxonomy" id="670580"/>
    <lineage>
        <taxon>Eukaryota</taxon>
        <taxon>Fungi</taxon>
        <taxon>Dikarya</taxon>
        <taxon>Basidiomycota</taxon>
        <taxon>Agaricomycotina</taxon>
        <taxon>Agaricomycetes</taxon>
        <taxon>Polyporales</taxon>
        <taxon>Adustoporiaceae</taxon>
        <taxon>Rhodonia</taxon>
    </lineage>
</organism>
<proteinExistence type="predicted"/>
<gene>
    <name evidence="1" type="ORF">POSPLADRAFT_1144459</name>
</gene>
<name>A0A1X6MYW7_9APHY</name>
<sequence length="162" mass="18307">MSEPVLDNEAIVAALFTRLDGTFHWMLALPGAGLNGNAMRLHVINPEQIWQFDDSSQDLMHSHRLCTVVKIGSRRTREQTFTPAEVRNLLAMIELATPVFELARGVQNFTCRVWFRQADLEDELLRLATPNAQRVFGGTPSCTYQASKTCSWTNKRFPSPTI</sequence>
<dbReference type="Proteomes" id="UP000194127">
    <property type="component" value="Unassembled WGS sequence"/>
</dbReference>
<dbReference type="GeneID" id="36330647"/>
<accession>A0A1X6MYW7</accession>
<protein>
    <submittedName>
        <fullName evidence="1">Uncharacterized protein</fullName>
    </submittedName>
</protein>